<evidence type="ECO:0008006" key="4">
    <source>
        <dbReference type="Google" id="ProtNLM"/>
    </source>
</evidence>
<feature type="transmembrane region" description="Helical" evidence="1">
    <location>
        <begin position="47"/>
        <end position="68"/>
    </location>
</feature>
<dbReference type="Proteomes" id="UP001597068">
    <property type="component" value="Unassembled WGS sequence"/>
</dbReference>
<evidence type="ECO:0000313" key="3">
    <source>
        <dbReference type="Proteomes" id="UP001597068"/>
    </source>
</evidence>
<reference evidence="3" key="1">
    <citation type="journal article" date="2019" name="Int. J. Syst. Evol. Microbiol.">
        <title>The Global Catalogue of Microorganisms (GCM) 10K type strain sequencing project: providing services to taxonomists for standard genome sequencing and annotation.</title>
        <authorList>
            <consortium name="The Broad Institute Genomics Platform"/>
            <consortium name="The Broad Institute Genome Sequencing Center for Infectious Disease"/>
            <person name="Wu L."/>
            <person name="Ma J."/>
        </authorList>
    </citation>
    <scope>NUCLEOTIDE SEQUENCE [LARGE SCALE GENOMIC DNA]</scope>
    <source>
        <strain evidence="3">CCUG 50873</strain>
    </source>
</reference>
<protein>
    <recommendedName>
        <fullName evidence="4">HTH luxR-type domain-containing protein</fullName>
    </recommendedName>
</protein>
<feature type="transmembrane region" description="Helical" evidence="1">
    <location>
        <begin position="113"/>
        <end position="134"/>
    </location>
</feature>
<feature type="transmembrane region" description="Helical" evidence="1">
    <location>
        <begin position="89"/>
        <end position="107"/>
    </location>
</feature>
<proteinExistence type="predicted"/>
<keyword evidence="3" id="KW-1185">Reference proteome</keyword>
<comment type="caution">
    <text evidence="2">The sequence shown here is derived from an EMBL/GenBank/DDBJ whole genome shotgun (WGS) entry which is preliminary data.</text>
</comment>
<gene>
    <name evidence="2" type="ORF">ACFQ04_12270</name>
</gene>
<feature type="transmembrane region" description="Helical" evidence="1">
    <location>
        <begin position="23"/>
        <end position="41"/>
    </location>
</feature>
<dbReference type="RefSeq" id="WP_253645618.1">
    <property type="nucleotide sequence ID" value="NZ_BAAAMO010000002.1"/>
</dbReference>
<evidence type="ECO:0000313" key="2">
    <source>
        <dbReference type="EMBL" id="MFD0926510.1"/>
    </source>
</evidence>
<dbReference type="EMBL" id="JBHTIL010000001">
    <property type="protein sequence ID" value="MFD0926510.1"/>
    <property type="molecule type" value="Genomic_DNA"/>
</dbReference>
<sequence>MNVEQPTVMTWTRHTDRVQSRHAVLGMVGLIIGGGIGYFAASDRVWPPVAFAVFLATSTLPLFTAAVLRLEVDEAAVHVRRQPVFRNPAVFFGAGVVAAGLVLVVAYANARSIVWLSVGGAISVLGVLLGAWAWRVQPFRITNDAVIFPKELTFPFATLTASIDYGVRSDDMVRLAANRTLLGGPKRYLALRAYGIHPNTALSTIKQIQAWKHHGVSVSLRTVAAMLSIPDQPDVAVKDSVEFVLPAGAALRRVSGPCSGPDPTTSRTP</sequence>
<keyword evidence="1" id="KW-0812">Transmembrane</keyword>
<accession>A0ABW3GC66</accession>
<keyword evidence="1" id="KW-0472">Membrane</keyword>
<name>A0ABW3GC66_9NOCA</name>
<organism evidence="2 3">
    <name type="scientific">Williamsia deligens</name>
    <dbReference type="NCBI Taxonomy" id="321325"/>
    <lineage>
        <taxon>Bacteria</taxon>
        <taxon>Bacillati</taxon>
        <taxon>Actinomycetota</taxon>
        <taxon>Actinomycetes</taxon>
        <taxon>Mycobacteriales</taxon>
        <taxon>Nocardiaceae</taxon>
        <taxon>Williamsia</taxon>
    </lineage>
</organism>
<evidence type="ECO:0000256" key="1">
    <source>
        <dbReference type="SAM" id="Phobius"/>
    </source>
</evidence>
<keyword evidence="1" id="KW-1133">Transmembrane helix</keyword>